<evidence type="ECO:0000313" key="1">
    <source>
        <dbReference type="EMBL" id="HIQ80727.1"/>
    </source>
</evidence>
<gene>
    <name evidence="1" type="ORF">IAD32_05505</name>
</gene>
<dbReference type="Proteomes" id="UP000886787">
    <property type="component" value="Unassembled WGS sequence"/>
</dbReference>
<dbReference type="PANTHER" id="PTHR38455:SF1">
    <property type="entry name" value="DUF951 DOMAIN-CONTAINING PROTEIN"/>
    <property type="match status" value="1"/>
</dbReference>
<sequence length="61" mass="6973">MDVRLGDILEMKKPHPCGSKTFSVLRIGMDFKMKCCGCGHEIMLPRARAEKNIKKIVRQAR</sequence>
<proteinExistence type="predicted"/>
<organism evidence="1 2">
    <name type="scientific">Candidatus Scatavimonas merdigallinarum</name>
    <dbReference type="NCBI Taxonomy" id="2840914"/>
    <lineage>
        <taxon>Bacteria</taxon>
        <taxon>Bacillati</taxon>
        <taxon>Bacillota</taxon>
        <taxon>Clostridia</taxon>
        <taxon>Eubacteriales</taxon>
        <taxon>Oscillospiraceae</taxon>
        <taxon>Oscillospiraceae incertae sedis</taxon>
        <taxon>Candidatus Scatavimonas</taxon>
    </lineage>
</organism>
<dbReference type="AlphaFoldDB" id="A0A9D0ZHJ2"/>
<dbReference type="InterPro" id="IPR009296">
    <property type="entry name" value="DUF951"/>
</dbReference>
<dbReference type="PANTHER" id="PTHR38455">
    <property type="entry name" value="HYPOTHETICAL CYTOSOLIC PROTEIN"/>
    <property type="match status" value="1"/>
</dbReference>
<protein>
    <submittedName>
        <fullName evidence="1">DUF951 domain-containing protein</fullName>
    </submittedName>
</protein>
<reference evidence="1" key="2">
    <citation type="journal article" date="2021" name="PeerJ">
        <title>Extensive microbial diversity within the chicken gut microbiome revealed by metagenomics and culture.</title>
        <authorList>
            <person name="Gilroy R."/>
            <person name="Ravi A."/>
            <person name="Getino M."/>
            <person name="Pursley I."/>
            <person name="Horton D.L."/>
            <person name="Alikhan N.F."/>
            <person name="Baker D."/>
            <person name="Gharbi K."/>
            <person name="Hall N."/>
            <person name="Watson M."/>
            <person name="Adriaenssens E.M."/>
            <person name="Foster-Nyarko E."/>
            <person name="Jarju S."/>
            <person name="Secka A."/>
            <person name="Antonio M."/>
            <person name="Oren A."/>
            <person name="Chaudhuri R.R."/>
            <person name="La Ragione R."/>
            <person name="Hildebrand F."/>
            <person name="Pallen M.J."/>
        </authorList>
    </citation>
    <scope>NUCLEOTIDE SEQUENCE</scope>
    <source>
        <strain evidence="1">ChiSjej1B19-3389</strain>
    </source>
</reference>
<name>A0A9D0ZHJ2_9FIRM</name>
<dbReference type="Pfam" id="PF06107">
    <property type="entry name" value="DUF951"/>
    <property type="match status" value="1"/>
</dbReference>
<dbReference type="PIRSF" id="PIRSF037263">
    <property type="entry name" value="DUF951_bac"/>
    <property type="match status" value="1"/>
</dbReference>
<dbReference type="EMBL" id="DVFW01000026">
    <property type="protein sequence ID" value="HIQ80727.1"/>
    <property type="molecule type" value="Genomic_DNA"/>
</dbReference>
<comment type="caution">
    <text evidence="1">The sequence shown here is derived from an EMBL/GenBank/DDBJ whole genome shotgun (WGS) entry which is preliminary data.</text>
</comment>
<accession>A0A9D0ZHJ2</accession>
<reference evidence="1" key="1">
    <citation type="submission" date="2020-10" db="EMBL/GenBank/DDBJ databases">
        <authorList>
            <person name="Gilroy R."/>
        </authorList>
    </citation>
    <scope>NUCLEOTIDE SEQUENCE</scope>
    <source>
        <strain evidence="1">ChiSjej1B19-3389</strain>
    </source>
</reference>
<evidence type="ECO:0000313" key="2">
    <source>
        <dbReference type="Proteomes" id="UP000886787"/>
    </source>
</evidence>